<dbReference type="Gramene" id="RZC71156">
    <property type="protein sequence ID" value="RZC71156"/>
    <property type="gene ID" value="C5167_034342"/>
</dbReference>
<evidence type="ECO:0000256" key="7">
    <source>
        <dbReference type="ARBA" id="ARBA00023134"/>
    </source>
</evidence>
<dbReference type="PROSITE" id="PS51714">
    <property type="entry name" value="G_BMS1"/>
    <property type="match status" value="1"/>
</dbReference>
<keyword evidence="6" id="KW-0067">ATP-binding</keyword>
<dbReference type="GO" id="GO:0003924">
    <property type="term" value="F:GTPase activity"/>
    <property type="evidence" value="ECO:0007669"/>
    <property type="project" value="TreeGrafter"/>
</dbReference>
<dbReference type="CDD" id="cd01882">
    <property type="entry name" value="BMS1"/>
    <property type="match status" value="1"/>
</dbReference>
<name>A0A4Y7KE90_PAPSO</name>
<keyword evidence="14" id="KW-1185">Reference proteome</keyword>
<evidence type="ECO:0000256" key="8">
    <source>
        <dbReference type="ARBA" id="ARBA00023242"/>
    </source>
</evidence>
<dbReference type="GO" id="GO:0034511">
    <property type="term" value="F:U3 snoRNA binding"/>
    <property type="evidence" value="ECO:0007669"/>
    <property type="project" value="TreeGrafter"/>
</dbReference>
<dbReference type="GO" id="GO:0005524">
    <property type="term" value="F:ATP binding"/>
    <property type="evidence" value="ECO:0007669"/>
    <property type="project" value="UniProtKB-KW"/>
</dbReference>
<dbReference type="InterPro" id="IPR027417">
    <property type="entry name" value="P-loop_NTPase"/>
</dbReference>
<dbReference type="Proteomes" id="UP000316621">
    <property type="component" value="Chromosome 7"/>
</dbReference>
<feature type="compositionally biased region" description="Acidic residues" evidence="11">
    <location>
        <begin position="495"/>
        <end position="507"/>
    </location>
</feature>
<comment type="subcellular location">
    <subcellularLocation>
        <location evidence="1">Nucleus</location>
        <location evidence="1">Nucleolus</location>
    </subcellularLocation>
</comment>
<keyword evidence="3" id="KW-0597">Phosphoprotein</keyword>
<dbReference type="Pfam" id="PF08142">
    <property type="entry name" value="AARP2CN"/>
    <property type="match status" value="1"/>
</dbReference>
<accession>A0A4Y7KE90</accession>
<feature type="domain" description="Bms1-type G" evidence="12">
    <location>
        <begin position="84"/>
        <end position="248"/>
    </location>
</feature>
<keyword evidence="7" id="KW-0342">GTP-binding</keyword>
<proteinExistence type="inferred from homology"/>
<feature type="compositionally biased region" description="Acidic residues" evidence="11">
    <location>
        <begin position="521"/>
        <end position="531"/>
    </location>
</feature>
<feature type="compositionally biased region" description="Acidic residues" evidence="11">
    <location>
        <begin position="436"/>
        <end position="446"/>
    </location>
</feature>
<dbReference type="InterPro" id="IPR039761">
    <property type="entry name" value="Bms1/Tsr1"/>
</dbReference>
<feature type="compositionally biased region" description="Basic and acidic residues" evidence="11">
    <location>
        <begin position="473"/>
        <end position="493"/>
    </location>
</feature>
<comment type="similarity">
    <text evidence="10">Belongs to the TRAFAC class translation factor GTPase superfamily. Bms1-like GTPase family. BMS1 subfamily.</text>
</comment>
<dbReference type="GO" id="GO:0000479">
    <property type="term" value="P:endonucleolytic cleavage of tricistronic rRNA transcript (SSU-rRNA, 5.8S rRNA, LSU-rRNA)"/>
    <property type="evidence" value="ECO:0007669"/>
    <property type="project" value="TreeGrafter"/>
</dbReference>
<dbReference type="FunFam" id="3.40.50.300:FF:000105">
    <property type="entry name" value="BMS1 ribosome biogenesis factor"/>
    <property type="match status" value="1"/>
</dbReference>
<dbReference type="PANTHER" id="PTHR12858">
    <property type="entry name" value="RIBOSOME BIOGENESIS PROTEIN"/>
    <property type="match status" value="1"/>
</dbReference>
<dbReference type="SUPFAM" id="SSF52540">
    <property type="entry name" value="P-loop containing nucleoside triphosphate hydrolases"/>
    <property type="match status" value="1"/>
</dbReference>
<evidence type="ECO:0000256" key="2">
    <source>
        <dbReference type="ARBA" id="ARBA00022517"/>
    </source>
</evidence>
<dbReference type="GO" id="GO:0005654">
    <property type="term" value="C:nucleoplasm"/>
    <property type="evidence" value="ECO:0007669"/>
    <property type="project" value="UniProtKB-ARBA"/>
</dbReference>
<dbReference type="EMBL" id="CM010721">
    <property type="protein sequence ID" value="RZC71156.1"/>
    <property type="molecule type" value="Genomic_DNA"/>
</dbReference>
<feature type="region of interest" description="Disordered" evidence="11">
    <location>
        <begin position="426"/>
        <end position="531"/>
    </location>
</feature>
<dbReference type="GO" id="GO:0030686">
    <property type="term" value="C:90S preribosome"/>
    <property type="evidence" value="ECO:0007669"/>
    <property type="project" value="TreeGrafter"/>
</dbReference>
<dbReference type="InterPro" id="IPR012948">
    <property type="entry name" value="AARP2CN"/>
</dbReference>
<evidence type="ECO:0000256" key="11">
    <source>
        <dbReference type="SAM" id="MobiDB-lite"/>
    </source>
</evidence>
<dbReference type="GO" id="GO:0032040">
    <property type="term" value="C:small-subunit processome"/>
    <property type="evidence" value="ECO:0007669"/>
    <property type="project" value="UniProtKB-ARBA"/>
</dbReference>
<feature type="region of interest" description="Disordered" evidence="11">
    <location>
        <begin position="1110"/>
        <end position="1166"/>
    </location>
</feature>
<comment type="catalytic activity">
    <reaction evidence="9">
        <text>GTP + H2O = GDP + phosphate + H(+)</text>
        <dbReference type="Rhea" id="RHEA:19669"/>
        <dbReference type="ChEBI" id="CHEBI:15377"/>
        <dbReference type="ChEBI" id="CHEBI:15378"/>
        <dbReference type="ChEBI" id="CHEBI:37565"/>
        <dbReference type="ChEBI" id="CHEBI:43474"/>
        <dbReference type="ChEBI" id="CHEBI:58189"/>
    </reaction>
    <physiologicalReaction direction="left-to-right" evidence="9">
        <dbReference type="Rhea" id="RHEA:19670"/>
    </physiologicalReaction>
</comment>
<evidence type="ECO:0000313" key="14">
    <source>
        <dbReference type="Proteomes" id="UP000316621"/>
    </source>
</evidence>
<feature type="compositionally biased region" description="Basic and acidic residues" evidence="11">
    <location>
        <begin position="1118"/>
        <end position="1137"/>
    </location>
</feature>
<evidence type="ECO:0000256" key="5">
    <source>
        <dbReference type="ARBA" id="ARBA00022801"/>
    </source>
</evidence>
<dbReference type="GO" id="GO:0000462">
    <property type="term" value="P:maturation of SSU-rRNA from tricistronic rRNA transcript (SSU-rRNA, 5.8S rRNA, LSU-rRNA)"/>
    <property type="evidence" value="ECO:0007669"/>
    <property type="project" value="TreeGrafter"/>
</dbReference>
<dbReference type="STRING" id="3469.A0A4Y7KE90"/>
<evidence type="ECO:0000256" key="9">
    <source>
        <dbReference type="ARBA" id="ARBA00049117"/>
    </source>
</evidence>
<feature type="compositionally biased region" description="Basic and acidic residues" evidence="11">
    <location>
        <begin position="1144"/>
        <end position="1155"/>
    </location>
</feature>
<feature type="region of interest" description="Disordered" evidence="11">
    <location>
        <begin position="1067"/>
        <end position="1096"/>
    </location>
</feature>
<dbReference type="AlphaFoldDB" id="A0A4Y7KE90"/>
<keyword evidence="2" id="KW-0690">Ribosome biogenesis</keyword>
<evidence type="ECO:0000256" key="6">
    <source>
        <dbReference type="ARBA" id="ARBA00022840"/>
    </source>
</evidence>
<dbReference type="SMART" id="SM01362">
    <property type="entry name" value="DUF663"/>
    <property type="match status" value="1"/>
</dbReference>
<evidence type="ECO:0000256" key="1">
    <source>
        <dbReference type="ARBA" id="ARBA00004604"/>
    </source>
</evidence>
<dbReference type="InterPro" id="IPR030387">
    <property type="entry name" value="G_Bms1/Tsr1_dom"/>
</dbReference>
<feature type="compositionally biased region" description="Acidic residues" evidence="11">
    <location>
        <begin position="457"/>
        <end position="472"/>
    </location>
</feature>
<dbReference type="InterPro" id="IPR007034">
    <property type="entry name" value="BMS1_TSR1_C"/>
</dbReference>
<keyword evidence="5" id="KW-0378">Hydrolase</keyword>
<organism evidence="13 14">
    <name type="scientific">Papaver somniferum</name>
    <name type="common">Opium poppy</name>
    <dbReference type="NCBI Taxonomy" id="3469"/>
    <lineage>
        <taxon>Eukaryota</taxon>
        <taxon>Viridiplantae</taxon>
        <taxon>Streptophyta</taxon>
        <taxon>Embryophyta</taxon>
        <taxon>Tracheophyta</taxon>
        <taxon>Spermatophyta</taxon>
        <taxon>Magnoliopsida</taxon>
        <taxon>Ranunculales</taxon>
        <taxon>Papaveraceae</taxon>
        <taxon>Papaveroideae</taxon>
        <taxon>Papaver</taxon>
    </lineage>
</organism>
<evidence type="ECO:0000259" key="12">
    <source>
        <dbReference type="PROSITE" id="PS51714"/>
    </source>
</evidence>
<feature type="compositionally biased region" description="Basic residues" evidence="11">
    <location>
        <begin position="1156"/>
        <end position="1166"/>
    </location>
</feature>
<keyword evidence="4" id="KW-0547">Nucleotide-binding</keyword>
<evidence type="ECO:0000256" key="4">
    <source>
        <dbReference type="ARBA" id="ARBA00022741"/>
    </source>
</evidence>
<reference evidence="13 14" key="1">
    <citation type="journal article" date="2018" name="Science">
        <title>The opium poppy genome and morphinan production.</title>
        <authorList>
            <person name="Guo L."/>
            <person name="Winzer T."/>
            <person name="Yang X."/>
            <person name="Li Y."/>
            <person name="Ning Z."/>
            <person name="He Z."/>
            <person name="Teodor R."/>
            <person name="Lu Y."/>
            <person name="Bowser T.A."/>
            <person name="Graham I.A."/>
            <person name="Ye K."/>
        </authorList>
    </citation>
    <scope>NUCLEOTIDE SEQUENCE [LARGE SCALE GENOMIC DNA]</scope>
    <source>
        <strain evidence="14">cv. HN1</strain>
        <tissue evidence="13">Leaves</tissue>
    </source>
</reference>
<evidence type="ECO:0000256" key="10">
    <source>
        <dbReference type="ARBA" id="ARBA00061391"/>
    </source>
</evidence>
<feature type="compositionally biased region" description="Polar residues" evidence="11">
    <location>
        <begin position="511"/>
        <end position="520"/>
    </location>
</feature>
<dbReference type="Gene3D" id="3.40.50.300">
    <property type="entry name" value="P-loop containing nucleotide triphosphate hydrolases"/>
    <property type="match status" value="1"/>
</dbReference>
<gene>
    <name evidence="13" type="ORF">C5167_034342</name>
</gene>
<keyword evidence="8" id="KW-0539">Nucleus</keyword>
<dbReference type="OMA" id="RERTWTG"/>
<dbReference type="InterPro" id="IPR037875">
    <property type="entry name" value="Bms1_N"/>
</dbReference>
<evidence type="ECO:0000256" key="3">
    <source>
        <dbReference type="ARBA" id="ARBA00022553"/>
    </source>
</evidence>
<dbReference type="Pfam" id="PF04950">
    <property type="entry name" value="RIBIOP_C"/>
    <property type="match status" value="1"/>
</dbReference>
<evidence type="ECO:0000313" key="13">
    <source>
        <dbReference type="EMBL" id="RZC71156.1"/>
    </source>
</evidence>
<protein>
    <recommendedName>
        <fullName evidence="12">Bms1-type G domain-containing protein</fullName>
    </recommendedName>
</protein>
<dbReference type="GO" id="GO:0005525">
    <property type="term" value="F:GTP binding"/>
    <property type="evidence" value="ECO:0007669"/>
    <property type="project" value="UniProtKB-KW"/>
</dbReference>
<dbReference type="PANTHER" id="PTHR12858:SF2">
    <property type="entry name" value="RIBOSOME BIOGENESIS PROTEIN BMS1 HOMOLOG"/>
    <property type="match status" value="1"/>
</dbReference>
<feature type="compositionally biased region" description="Basic and acidic residues" evidence="11">
    <location>
        <begin position="1070"/>
        <end position="1096"/>
    </location>
</feature>
<sequence length="1166" mass="131931">MTIPSGSQEQSHKSHRSRQAGPSAEKKDQTKKRKRDASQEKFHNPKAFAFNSSAKAKRLHSQATEKEQRKLHIPTIDRTIGAPAPYVVVVHGPPKVGKSLLIKSLVKHYTKHNLTEVRGPITIVSGKQRRLQFVECPNDVNGMIDAAKYADVALLLIDGSNGFQMETFEFLNILQVHGFPMVMGVLTHLDKFKDVKKLRKTKQCLKHRFWTEIYDGAKLFYLSGLIHGRYAKREVHNLARFISVMKFHPLSWRASHPYVLVDRFEDVTPPERVHMDKKCDRNIILYGYVRGCNIKKGTKVHIAGVGDFPLAGVTSLADPCPLPSAAKKKGLRDKERLFYAPMSGLGDLLYDKDAVYIEIPDHSVQFSNVDANGEAVRKANNLDVGEELVKSLQDTKYSIDEKLSSSGISVFSSNLKNRHEGQVALFDGKNEVTSMSDDEDEVDDEGTTVATAKNEDDGSYTEGDDTPQEDGNDDKLQDSKCKVEEQIRFHNGMDSEVEDDDEDEDNKDSDGWQSSQVSEFSDQDEEDHVEDVDEVLGNASKWKESLMGRTISRKGINLMELVYGKYTGKSTSVCGGHASTEDEEGEGDDFFKLKGDIAKKSSEGLESDDASSKDCSKLLHGGKLNDYRNEELIETICDRFVTGDWSKAARRGETSDMGGDDDSSLDGKFEDLETGEVYGVHEEPDVSTEAMGYVDPEAEERRLKKLALRSTREGSESLDEGAEIKAGSKFLQPKTNGSDSSEYYYKLKEEVEIRKQRNIDELKDLDELTRLEIEGFRTGTYLRLELHAVPYEMVQYFDPCHPILVGGVRLKRHRWHRKVLKTRDPITVSIGWRRYQTIPIYAIEDRNGRHQMLKYTPEHMHCLAIFWGPLAPANTGVVAIQNMANSQASFQIAATAVVLESNHATKIVKKIKLVGTPCKIFKKTALIKDIFTSDLEIAKFEGAALRTVSGIRGQAAKEELGNKPKRKGGQAREGIARCTFEDRILMSDIVFLCAWTQVEVPRFFNPLTTALQPRDDILHGMKTVAELRREHNLPIPVNKDSLYKPIERNPRKFNPTVIPRALQALLPFESKPKDPPTRKKDVGNRHAMIRDPRQRKLDALVTQLQVLKKEKMKKKKLKENENRKAHEAVKAKEELLSKKHRREERRGRYREEDKAKKRRTRPNAES</sequence>
<dbReference type="SMART" id="SM00785">
    <property type="entry name" value="AARP2CN"/>
    <property type="match status" value="1"/>
</dbReference>
<feature type="region of interest" description="Disordered" evidence="11">
    <location>
        <begin position="1"/>
        <end position="71"/>
    </location>
</feature>